<dbReference type="InterPro" id="IPR023198">
    <property type="entry name" value="PGP-like_dom2"/>
</dbReference>
<comment type="caution">
    <text evidence="1">The sequence shown here is derived from an EMBL/GenBank/DDBJ whole genome shotgun (WGS) entry which is preliminary data.</text>
</comment>
<evidence type="ECO:0000313" key="1">
    <source>
        <dbReference type="EMBL" id="HIR57714.1"/>
    </source>
</evidence>
<dbReference type="InterPro" id="IPR036412">
    <property type="entry name" value="HAD-like_sf"/>
</dbReference>
<dbReference type="Pfam" id="PF00702">
    <property type="entry name" value="Hydrolase"/>
    <property type="match status" value="1"/>
</dbReference>
<dbReference type="PANTHER" id="PTHR43611:SF3">
    <property type="entry name" value="FLAVIN MONONUCLEOTIDE HYDROLASE 1, CHLOROPLATIC"/>
    <property type="match status" value="1"/>
</dbReference>
<dbReference type="PANTHER" id="PTHR43611">
    <property type="entry name" value="ALPHA-D-GLUCOSE 1-PHOSPHATE PHOSPHATASE"/>
    <property type="match status" value="1"/>
</dbReference>
<dbReference type="NCBIfam" id="TIGR01549">
    <property type="entry name" value="HAD-SF-IA-v1"/>
    <property type="match status" value="1"/>
</dbReference>
<dbReference type="InterPro" id="IPR023214">
    <property type="entry name" value="HAD_sf"/>
</dbReference>
<dbReference type="PRINTS" id="PR00413">
    <property type="entry name" value="HADHALOGNASE"/>
</dbReference>
<dbReference type="AlphaFoldDB" id="A0A9D1J238"/>
<name>A0A9D1J238_9FIRM</name>
<gene>
    <name evidence="1" type="ORF">IAA54_08590</name>
</gene>
<reference evidence="1" key="1">
    <citation type="submission" date="2020-10" db="EMBL/GenBank/DDBJ databases">
        <authorList>
            <person name="Gilroy R."/>
        </authorList>
    </citation>
    <scope>NUCLEOTIDE SEQUENCE</scope>
    <source>
        <strain evidence="1">ChiSjej1B19-7085</strain>
    </source>
</reference>
<dbReference type="Proteomes" id="UP000886785">
    <property type="component" value="Unassembled WGS sequence"/>
</dbReference>
<evidence type="ECO:0000313" key="2">
    <source>
        <dbReference type="Proteomes" id="UP000886785"/>
    </source>
</evidence>
<proteinExistence type="predicted"/>
<sequence length="202" mass="23430">MTKNIVFDMGKVLLAYEPQKFLKKLFSEEDIIETLSRELFGGPEWPLTDTDALDDEALIFSVTMRIPQYAEQIEKAVEVWPVLMDQVDGMEDLLRELKGAGYRLYLLSNAPSKFRNYLGEYPIFSLLDGGIFSGTEQIVKPTAELYRRLCKKYDLVPEECLFVDDRPENIAMARRLGWKGHIFTNCEEFRRWLGEEGIFPVK</sequence>
<dbReference type="InterPro" id="IPR006439">
    <property type="entry name" value="HAD-SF_hydro_IA"/>
</dbReference>
<dbReference type="SFLD" id="SFLDG01129">
    <property type="entry name" value="C1.5:_HAD__Beta-PGM__Phosphata"/>
    <property type="match status" value="1"/>
</dbReference>
<dbReference type="SFLD" id="SFLDS00003">
    <property type="entry name" value="Haloacid_Dehalogenase"/>
    <property type="match status" value="1"/>
</dbReference>
<dbReference type="Gene3D" id="3.40.50.1000">
    <property type="entry name" value="HAD superfamily/HAD-like"/>
    <property type="match status" value="1"/>
</dbReference>
<dbReference type="Gene3D" id="1.10.150.240">
    <property type="entry name" value="Putative phosphatase, domain 2"/>
    <property type="match status" value="1"/>
</dbReference>
<dbReference type="NCBIfam" id="TIGR01509">
    <property type="entry name" value="HAD-SF-IA-v3"/>
    <property type="match status" value="1"/>
</dbReference>
<organism evidence="1 2">
    <name type="scientific">Candidatus Gallacutalibacter pullicola</name>
    <dbReference type="NCBI Taxonomy" id="2840830"/>
    <lineage>
        <taxon>Bacteria</taxon>
        <taxon>Bacillati</taxon>
        <taxon>Bacillota</taxon>
        <taxon>Clostridia</taxon>
        <taxon>Eubacteriales</taxon>
        <taxon>Candidatus Gallacutalibacter</taxon>
    </lineage>
</organism>
<reference evidence="1" key="2">
    <citation type="journal article" date="2021" name="PeerJ">
        <title>Extensive microbial diversity within the chicken gut microbiome revealed by metagenomics and culture.</title>
        <authorList>
            <person name="Gilroy R."/>
            <person name="Ravi A."/>
            <person name="Getino M."/>
            <person name="Pursley I."/>
            <person name="Horton D.L."/>
            <person name="Alikhan N.F."/>
            <person name="Baker D."/>
            <person name="Gharbi K."/>
            <person name="Hall N."/>
            <person name="Watson M."/>
            <person name="Adriaenssens E.M."/>
            <person name="Foster-Nyarko E."/>
            <person name="Jarju S."/>
            <person name="Secka A."/>
            <person name="Antonio M."/>
            <person name="Oren A."/>
            <person name="Chaudhuri R.R."/>
            <person name="La Ragione R."/>
            <person name="Hildebrand F."/>
            <person name="Pallen M.J."/>
        </authorList>
    </citation>
    <scope>NUCLEOTIDE SEQUENCE</scope>
    <source>
        <strain evidence="1">ChiSjej1B19-7085</strain>
    </source>
</reference>
<dbReference type="CDD" id="cd02603">
    <property type="entry name" value="HAD_sEH-N_like"/>
    <property type="match status" value="1"/>
</dbReference>
<dbReference type="SUPFAM" id="SSF56784">
    <property type="entry name" value="HAD-like"/>
    <property type="match status" value="1"/>
</dbReference>
<protein>
    <submittedName>
        <fullName evidence="1">HAD family phosphatase</fullName>
    </submittedName>
</protein>
<accession>A0A9D1J238</accession>
<dbReference type="EMBL" id="DVHF01000100">
    <property type="protein sequence ID" value="HIR57714.1"/>
    <property type="molecule type" value="Genomic_DNA"/>
</dbReference>